<feature type="domain" description="ELMO" evidence="2">
    <location>
        <begin position="153"/>
        <end position="309"/>
    </location>
</feature>
<gene>
    <name evidence="3" type="ORF">QYM36_011544</name>
</gene>
<feature type="chain" id="PRO_5041703032" description="ELMO domain-containing protein" evidence="1">
    <location>
        <begin position="19"/>
        <end position="325"/>
    </location>
</feature>
<evidence type="ECO:0000313" key="4">
    <source>
        <dbReference type="Proteomes" id="UP001187531"/>
    </source>
</evidence>
<accession>A0AA88HMA0</accession>
<feature type="signal peptide" evidence="1">
    <location>
        <begin position="1"/>
        <end position="18"/>
    </location>
</feature>
<dbReference type="GO" id="GO:0005096">
    <property type="term" value="F:GTPase activator activity"/>
    <property type="evidence" value="ECO:0007669"/>
    <property type="project" value="TreeGrafter"/>
</dbReference>
<dbReference type="PROSITE" id="PS51335">
    <property type="entry name" value="ELMO"/>
    <property type="match status" value="1"/>
</dbReference>
<proteinExistence type="predicted"/>
<dbReference type="PANTHER" id="PTHR12771">
    <property type="entry name" value="ENGULFMENT AND CELL MOTILITY"/>
    <property type="match status" value="1"/>
</dbReference>
<dbReference type="InterPro" id="IPR050868">
    <property type="entry name" value="ELMO_domain-containing"/>
</dbReference>
<name>A0AA88HMA0_ARTSF</name>
<dbReference type="EMBL" id="JAVRJZ010000015">
    <property type="protein sequence ID" value="KAK2712879.1"/>
    <property type="molecule type" value="Genomic_DNA"/>
</dbReference>
<evidence type="ECO:0000313" key="3">
    <source>
        <dbReference type="EMBL" id="KAK2712879.1"/>
    </source>
</evidence>
<sequence>MFKKFNFTGLLFIQWTWMELRLWVQRVVKWNLRKITGLCELQRIAYGETPGAARSSNIERSLMMSRSSEIQKLISYLDRAANEGRFSATKSSNDLIISKAVKAVMQIKLIKPSVHQQFVISLEKCIQKIWSYRQLLNDLESLRTTSYNSENSEHEEKLIKLWKSLRPNEELSDRISRQWQEIGFQGDDPKTDFRGMGILGLENLLYFAIDYPEAARHVLSRSNHPRLGYSFAIVGINLTSMAINLFRDGSAKYHIYNTCQFGSHIETFHKFYCYLFLEFDKFWLSEKPRDVMEFGKIRDRFEKKIRVELSDLKVQFKLNVAVETI</sequence>
<dbReference type="AlphaFoldDB" id="A0AA88HMA0"/>
<protein>
    <recommendedName>
        <fullName evidence="2">ELMO domain-containing protein</fullName>
    </recommendedName>
</protein>
<evidence type="ECO:0000259" key="2">
    <source>
        <dbReference type="PROSITE" id="PS51335"/>
    </source>
</evidence>
<keyword evidence="4" id="KW-1185">Reference proteome</keyword>
<comment type="caution">
    <text evidence="3">The sequence shown here is derived from an EMBL/GenBank/DDBJ whole genome shotgun (WGS) entry which is preliminary data.</text>
</comment>
<dbReference type="Pfam" id="PF04727">
    <property type="entry name" value="ELMO_CED12"/>
    <property type="match status" value="1"/>
</dbReference>
<dbReference type="Proteomes" id="UP001187531">
    <property type="component" value="Unassembled WGS sequence"/>
</dbReference>
<organism evidence="3 4">
    <name type="scientific">Artemia franciscana</name>
    <name type="common">Brine shrimp</name>
    <name type="synonym">Artemia sanfranciscana</name>
    <dbReference type="NCBI Taxonomy" id="6661"/>
    <lineage>
        <taxon>Eukaryota</taxon>
        <taxon>Metazoa</taxon>
        <taxon>Ecdysozoa</taxon>
        <taxon>Arthropoda</taxon>
        <taxon>Crustacea</taxon>
        <taxon>Branchiopoda</taxon>
        <taxon>Anostraca</taxon>
        <taxon>Artemiidae</taxon>
        <taxon>Artemia</taxon>
    </lineage>
</organism>
<evidence type="ECO:0000256" key="1">
    <source>
        <dbReference type="SAM" id="SignalP"/>
    </source>
</evidence>
<dbReference type="PANTHER" id="PTHR12771:SF51">
    <property type="entry name" value="LD01482P"/>
    <property type="match status" value="1"/>
</dbReference>
<reference evidence="3" key="1">
    <citation type="submission" date="2023-07" db="EMBL/GenBank/DDBJ databases">
        <title>Chromosome-level genome assembly of Artemia franciscana.</title>
        <authorList>
            <person name="Jo E."/>
        </authorList>
    </citation>
    <scope>NUCLEOTIDE SEQUENCE</scope>
    <source>
        <tissue evidence="3">Whole body</tissue>
    </source>
</reference>
<dbReference type="InterPro" id="IPR006816">
    <property type="entry name" value="ELMO_dom"/>
</dbReference>
<keyword evidence="1" id="KW-0732">Signal</keyword>